<dbReference type="Gene3D" id="1.10.150.130">
    <property type="match status" value="1"/>
</dbReference>
<dbReference type="PROSITE" id="PS51900">
    <property type="entry name" value="CB"/>
    <property type="match status" value="1"/>
</dbReference>
<dbReference type="InterPro" id="IPR010998">
    <property type="entry name" value="Integrase_recombinase_N"/>
</dbReference>
<keyword evidence="4" id="KW-0233">DNA recombination</keyword>
<dbReference type="InterPro" id="IPR025269">
    <property type="entry name" value="SAM-like_dom"/>
</dbReference>
<dbReference type="InterPro" id="IPR050090">
    <property type="entry name" value="Tyrosine_recombinase_XerCD"/>
</dbReference>
<proteinExistence type="inferred from homology"/>
<dbReference type="PANTHER" id="PTHR30349">
    <property type="entry name" value="PHAGE INTEGRASE-RELATED"/>
    <property type="match status" value="1"/>
</dbReference>
<dbReference type="PROSITE" id="PS51898">
    <property type="entry name" value="TYR_RECOMBINASE"/>
    <property type="match status" value="1"/>
</dbReference>
<accession>A0ABP8MW93</accession>
<evidence type="ECO:0000259" key="6">
    <source>
        <dbReference type="PROSITE" id="PS51898"/>
    </source>
</evidence>
<dbReference type="PANTHER" id="PTHR30349:SF41">
    <property type="entry name" value="INTEGRASE_RECOMBINASE PROTEIN MJ0367-RELATED"/>
    <property type="match status" value="1"/>
</dbReference>
<dbReference type="CDD" id="cd00397">
    <property type="entry name" value="DNA_BRE_C"/>
    <property type="match status" value="1"/>
</dbReference>
<dbReference type="InterPro" id="IPR011010">
    <property type="entry name" value="DNA_brk_join_enz"/>
</dbReference>
<comment type="similarity">
    <text evidence="1">Belongs to the 'phage' integrase family.</text>
</comment>
<dbReference type="Gene3D" id="1.10.443.10">
    <property type="entry name" value="Intergrase catalytic core"/>
    <property type="match status" value="1"/>
</dbReference>
<dbReference type="Proteomes" id="UP001500840">
    <property type="component" value="Unassembled WGS sequence"/>
</dbReference>
<keyword evidence="2" id="KW-0229">DNA integration</keyword>
<reference evidence="9" key="1">
    <citation type="journal article" date="2019" name="Int. J. Syst. Evol. Microbiol.">
        <title>The Global Catalogue of Microorganisms (GCM) 10K type strain sequencing project: providing services to taxonomists for standard genome sequencing and annotation.</title>
        <authorList>
            <consortium name="The Broad Institute Genomics Platform"/>
            <consortium name="The Broad Institute Genome Sequencing Center for Infectious Disease"/>
            <person name="Wu L."/>
            <person name="Ma J."/>
        </authorList>
    </citation>
    <scope>NUCLEOTIDE SEQUENCE [LARGE SCALE GENOMIC DNA]</scope>
    <source>
        <strain evidence="9">JCM 17759</strain>
    </source>
</reference>
<evidence type="ECO:0000313" key="8">
    <source>
        <dbReference type="EMBL" id="GAA4455378.1"/>
    </source>
</evidence>
<evidence type="ECO:0000259" key="7">
    <source>
        <dbReference type="PROSITE" id="PS51900"/>
    </source>
</evidence>
<keyword evidence="9" id="KW-1185">Reference proteome</keyword>
<evidence type="ECO:0000256" key="3">
    <source>
        <dbReference type="ARBA" id="ARBA00023125"/>
    </source>
</evidence>
<evidence type="ECO:0000256" key="4">
    <source>
        <dbReference type="ARBA" id="ARBA00023172"/>
    </source>
</evidence>
<evidence type="ECO:0000256" key="1">
    <source>
        <dbReference type="ARBA" id="ARBA00008857"/>
    </source>
</evidence>
<dbReference type="EMBL" id="BAABGA010000035">
    <property type="protein sequence ID" value="GAA4455378.1"/>
    <property type="molecule type" value="Genomic_DNA"/>
</dbReference>
<evidence type="ECO:0000313" key="9">
    <source>
        <dbReference type="Proteomes" id="UP001500840"/>
    </source>
</evidence>
<feature type="domain" description="Tyr recombinase" evidence="6">
    <location>
        <begin position="195"/>
        <end position="368"/>
    </location>
</feature>
<protein>
    <recommendedName>
        <fullName evidence="10">Phage integrase family protein</fullName>
    </recommendedName>
</protein>
<dbReference type="InterPro" id="IPR044068">
    <property type="entry name" value="CB"/>
</dbReference>
<sequence>MASLRKESDRGRTGWRLQFRHQKKRRSLWLGPISKRAADAVARHIDELVRASAANVTPAAEAAKWANGVDERINKSLVKWGLIEPRVVVESEDRFCGTFFERLIQDKWEGRTARNYRQGAKSFVEHFGAERTLASITAVDFEKWHRWMPNNGLAQSTANKRAKMVRTMLKEAVRRKIIATNPGAETKIGGEVNRDRDHYVSRADAAKILEKCDTEWALIFGLCRYAGFRCPSEVTTLRWSDIQWDDNRLRIDSPKTGLRFCPLFPELRPILETAATEAGEQALMHNHRCVQTHRDSESNLRTQLHRIVEAAGLVPWQKCFVNLRASCRTDLSDRFPDHCVNSWLGQSSRIAERHYLQTTDAHWERAVTEAMKGVAVSGGVTGGVISAVSDESEPITTNKKARKTLGSTGYRSIVIKPLARPVGFEPTTC</sequence>
<organism evidence="8 9">
    <name type="scientific">Novipirellula rosea</name>
    <dbReference type="NCBI Taxonomy" id="1031540"/>
    <lineage>
        <taxon>Bacteria</taxon>
        <taxon>Pseudomonadati</taxon>
        <taxon>Planctomycetota</taxon>
        <taxon>Planctomycetia</taxon>
        <taxon>Pirellulales</taxon>
        <taxon>Pirellulaceae</taxon>
        <taxon>Novipirellula</taxon>
    </lineage>
</organism>
<dbReference type="InterPro" id="IPR002104">
    <property type="entry name" value="Integrase_catalytic"/>
</dbReference>
<dbReference type="Pfam" id="PF00589">
    <property type="entry name" value="Phage_integrase"/>
    <property type="match status" value="1"/>
</dbReference>
<evidence type="ECO:0000256" key="2">
    <source>
        <dbReference type="ARBA" id="ARBA00022908"/>
    </source>
</evidence>
<dbReference type="InterPro" id="IPR013762">
    <property type="entry name" value="Integrase-like_cat_sf"/>
</dbReference>
<evidence type="ECO:0008006" key="10">
    <source>
        <dbReference type="Google" id="ProtNLM"/>
    </source>
</evidence>
<gene>
    <name evidence="8" type="ORF">GCM10023156_29280</name>
</gene>
<name>A0ABP8MW93_9BACT</name>
<keyword evidence="3 5" id="KW-0238">DNA-binding</keyword>
<dbReference type="Pfam" id="PF13102">
    <property type="entry name" value="Phage_int_SAM_5"/>
    <property type="match status" value="1"/>
</dbReference>
<dbReference type="RefSeq" id="WP_345323154.1">
    <property type="nucleotide sequence ID" value="NZ_BAABGA010000035.1"/>
</dbReference>
<evidence type="ECO:0000256" key="5">
    <source>
        <dbReference type="PROSITE-ProRule" id="PRU01248"/>
    </source>
</evidence>
<feature type="domain" description="Core-binding (CB)" evidence="7">
    <location>
        <begin position="90"/>
        <end position="173"/>
    </location>
</feature>
<dbReference type="SUPFAM" id="SSF56349">
    <property type="entry name" value="DNA breaking-rejoining enzymes"/>
    <property type="match status" value="1"/>
</dbReference>
<comment type="caution">
    <text evidence="8">The sequence shown here is derived from an EMBL/GenBank/DDBJ whole genome shotgun (WGS) entry which is preliminary data.</text>
</comment>